<evidence type="ECO:0000256" key="2">
    <source>
        <dbReference type="SAM" id="Phobius"/>
    </source>
</evidence>
<keyword evidence="2" id="KW-1133">Transmembrane helix</keyword>
<dbReference type="EMBL" id="LN868939">
    <property type="protein sequence ID" value="CRY80933.1"/>
    <property type="molecule type" value="Genomic_DNA"/>
</dbReference>
<organism evidence="4 5">
    <name type="scientific">Nocardia farcinica</name>
    <dbReference type="NCBI Taxonomy" id="37329"/>
    <lineage>
        <taxon>Bacteria</taxon>
        <taxon>Bacillati</taxon>
        <taxon>Actinomycetota</taxon>
        <taxon>Actinomycetes</taxon>
        <taxon>Mycobacteriales</taxon>
        <taxon>Nocardiaceae</taxon>
        <taxon>Nocardia</taxon>
    </lineage>
</organism>
<dbReference type="RefSeq" id="WP_060593878.1">
    <property type="nucleotide sequence ID" value="NZ_CP031418.1"/>
</dbReference>
<feature type="transmembrane region" description="Helical" evidence="2">
    <location>
        <begin position="228"/>
        <end position="248"/>
    </location>
</feature>
<feature type="transmembrane region" description="Helical" evidence="2">
    <location>
        <begin position="149"/>
        <end position="173"/>
    </location>
</feature>
<dbReference type="Proteomes" id="UP000057820">
    <property type="component" value="Plasmid 2"/>
</dbReference>
<name>A0A0H5P072_NOCFR</name>
<keyword evidence="2" id="KW-0812">Transmembrane</keyword>
<feature type="region of interest" description="Disordered" evidence="1">
    <location>
        <begin position="313"/>
        <end position="364"/>
    </location>
</feature>
<gene>
    <name evidence="4" type="ORF">ERS450000_04117</name>
</gene>
<evidence type="ECO:0000259" key="3">
    <source>
        <dbReference type="Pfam" id="PF14219"/>
    </source>
</evidence>
<geneLocation type="plasmid" evidence="4">
    <name>2</name>
</geneLocation>
<sequence>MSTVVQPCARCGARWAVQSTPLHWCPRCRGVLLSPGPIDAPPQRRNYRWVARKPDHRVRKPGGTGPAAPTPTPRYREIPRWGLHDLPPPAPAAARSRLDDFASNTERLLILTAWLFGLAALAEVLRYLILLRNRTRLIHPFVLTLSDVFVWATGLAAVVFALGTAVALAGWLIRTRRATYARTGHADPRAPYAILLGCLVPVVNLLWPGVYLAELATATGDPRAERAVRIWWCAWVGNGVLVAAALLWRTADSLQAQADGVAFTALTDAVAAAVAVLTLAVVRLFDGRDLRGRARMARRWVVATDPAVPVIEPVHPGGARREAEPAAAAARDADDAGVTEDRVTEDRQIAHGAEDRAQEEVVAK</sequence>
<evidence type="ECO:0000256" key="1">
    <source>
        <dbReference type="SAM" id="MobiDB-lite"/>
    </source>
</evidence>
<keyword evidence="2" id="KW-0472">Membrane</keyword>
<feature type="domain" description="DUF4328" evidence="3">
    <location>
        <begin position="134"/>
        <end position="286"/>
    </location>
</feature>
<evidence type="ECO:0000313" key="5">
    <source>
        <dbReference type="Proteomes" id="UP000057820"/>
    </source>
</evidence>
<keyword evidence="4" id="KW-0614">Plasmid</keyword>
<reference evidence="5" key="1">
    <citation type="submission" date="2015-03" db="EMBL/GenBank/DDBJ databases">
        <authorList>
            <consortium name="Pathogen Informatics"/>
        </authorList>
    </citation>
    <scope>NUCLEOTIDE SEQUENCE [LARGE SCALE GENOMIC DNA]</scope>
    <source>
        <strain evidence="5">NCTC11134</strain>
        <plasmid evidence="5">2</plasmid>
    </source>
</reference>
<feature type="transmembrane region" description="Helical" evidence="2">
    <location>
        <begin position="193"/>
        <end position="216"/>
    </location>
</feature>
<feature type="transmembrane region" description="Helical" evidence="2">
    <location>
        <begin position="108"/>
        <end position="129"/>
    </location>
</feature>
<dbReference type="InterPro" id="IPR025565">
    <property type="entry name" value="DUF4328"/>
</dbReference>
<proteinExistence type="predicted"/>
<feature type="compositionally biased region" description="Basic and acidic residues" evidence="1">
    <location>
        <begin position="331"/>
        <end position="364"/>
    </location>
</feature>
<dbReference type="KEGG" id="nfr:ERS450000_04117"/>
<accession>A0A0H5P072</accession>
<evidence type="ECO:0000313" key="4">
    <source>
        <dbReference type="EMBL" id="CRY80933.1"/>
    </source>
</evidence>
<feature type="transmembrane region" description="Helical" evidence="2">
    <location>
        <begin position="260"/>
        <end position="285"/>
    </location>
</feature>
<protein>
    <recommendedName>
        <fullName evidence="3">DUF4328 domain-containing protein</fullName>
    </recommendedName>
</protein>
<dbReference type="AlphaFoldDB" id="A0A0H5P072"/>
<dbReference type="Pfam" id="PF14219">
    <property type="entry name" value="DUF4328"/>
    <property type="match status" value="1"/>
</dbReference>